<evidence type="ECO:0000259" key="2">
    <source>
        <dbReference type="Pfam" id="PF00266"/>
    </source>
</evidence>
<dbReference type="InterPro" id="IPR015421">
    <property type="entry name" value="PyrdxlP-dep_Trfase_major"/>
</dbReference>
<evidence type="ECO:0000256" key="1">
    <source>
        <dbReference type="ARBA" id="ARBA00022898"/>
    </source>
</evidence>
<proteinExistence type="predicted"/>
<keyword evidence="1" id="KW-0663">Pyridoxal phosphate</keyword>
<dbReference type="GO" id="GO:0008483">
    <property type="term" value="F:transaminase activity"/>
    <property type="evidence" value="ECO:0007669"/>
    <property type="project" value="UniProtKB-KW"/>
</dbReference>
<dbReference type="PANTHER" id="PTHR43586">
    <property type="entry name" value="CYSTEINE DESULFURASE"/>
    <property type="match status" value="1"/>
</dbReference>
<dbReference type="Proteomes" id="UP000317169">
    <property type="component" value="Unassembled WGS sequence"/>
</dbReference>
<feature type="domain" description="Aminotransferase class V" evidence="2">
    <location>
        <begin position="45"/>
        <end position="352"/>
    </location>
</feature>
<keyword evidence="4" id="KW-1185">Reference proteome</keyword>
<comment type="caution">
    <text evidence="3">The sequence shown here is derived from an EMBL/GenBank/DDBJ whole genome shotgun (WGS) entry which is preliminary data.</text>
</comment>
<gene>
    <name evidence="3" type="ORF">FKR84_04700</name>
</gene>
<name>A0A507ZU55_9FLAO</name>
<evidence type="ECO:0000313" key="3">
    <source>
        <dbReference type="EMBL" id="TQD39794.1"/>
    </source>
</evidence>
<evidence type="ECO:0000313" key="4">
    <source>
        <dbReference type="Proteomes" id="UP000317169"/>
    </source>
</evidence>
<protein>
    <submittedName>
        <fullName evidence="3">Aminotransferase class V-fold PLP-dependent enzyme</fullName>
    </submittedName>
</protein>
<dbReference type="Gene3D" id="3.90.1150.10">
    <property type="entry name" value="Aspartate Aminotransferase, domain 1"/>
    <property type="match status" value="1"/>
</dbReference>
<dbReference type="EMBL" id="VIAR01000003">
    <property type="protein sequence ID" value="TQD39794.1"/>
    <property type="molecule type" value="Genomic_DNA"/>
</dbReference>
<accession>A0A507ZU55</accession>
<sequence>MKNLRKQFPAHKTQTYLNTAGVGLLSETVFDFKADKNLDLLTLGSEFMQKHETIYAEVREAVAEFLNGKAQYVTLVPNFSIGFNTLLEATPQNTNFLLLKEDYPSVNMPVEARNFTIDYVHIQENLEEAIYKAFKIKQPKVFVFSIVQYLNGIKLSQEFIKELKKDFPDTILVADGTQYCGTEIFAFENSGIDVLGVSAYKWLNAGLGAGFFMFKPEVENFFKPKMLGYGSNLGKYKEQPDCFIGKFEAGHLDATNIGSLLPAINLIKQTGQENIQLYLEELSGKVKTALSNLNLLEKSVVNRKQHSTIFNLKGDDALFKKLMAKNIICSQRGEGIRVSFHHYNTVEDLNKLLEIIT</sequence>
<dbReference type="InterPro" id="IPR000192">
    <property type="entry name" value="Aminotrans_V_dom"/>
</dbReference>
<dbReference type="InterPro" id="IPR015424">
    <property type="entry name" value="PyrdxlP-dep_Trfase"/>
</dbReference>
<reference evidence="3 4" key="1">
    <citation type="submission" date="2019-06" db="EMBL/GenBank/DDBJ databases">
        <title>Flavibacter putida gen. nov., sp. nov., a novel marine bacterium of the family Flavobacteriaceae isolated from coastal seawater.</title>
        <authorList>
            <person name="Feng X."/>
        </authorList>
    </citation>
    <scope>NUCLEOTIDE SEQUENCE [LARGE SCALE GENOMIC DNA]</scope>
    <source>
        <strain evidence="3 4">PLHSN227</strain>
    </source>
</reference>
<dbReference type="Pfam" id="PF00266">
    <property type="entry name" value="Aminotran_5"/>
    <property type="match status" value="1"/>
</dbReference>
<dbReference type="Gene3D" id="3.40.640.10">
    <property type="entry name" value="Type I PLP-dependent aspartate aminotransferase-like (Major domain)"/>
    <property type="match status" value="1"/>
</dbReference>
<keyword evidence="3" id="KW-0032">Aminotransferase</keyword>
<dbReference type="OrthoDB" id="513408at2"/>
<dbReference type="SUPFAM" id="SSF53383">
    <property type="entry name" value="PLP-dependent transferases"/>
    <property type="match status" value="1"/>
</dbReference>
<dbReference type="PANTHER" id="PTHR43586:SF15">
    <property type="entry name" value="BLR3095 PROTEIN"/>
    <property type="match status" value="1"/>
</dbReference>
<dbReference type="AlphaFoldDB" id="A0A507ZU55"/>
<keyword evidence="3" id="KW-0808">Transferase</keyword>
<dbReference type="InterPro" id="IPR015422">
    <property type="entry name" value="PyrdxlP-dep_Trfase_small"/>
</dbReference>
<dbReference type="RefSeq" id="WP_141421089.1">
    <property type="nucleotide sequence ID" value="NZ_VIAR01000003.1"/>
</dbReference>
<organism evidence="3 4">
    <name type="scientific">Haloflavibacter putidus</name>
    <dbReference type="NCBI Taxonomy" id="2576776"/>
    <lineage>
        <taxon>Bacteria</taxon>
        <taxon>Pseudomonadati</taxon>
        <taxon>Bacteroidota</taxon>
        <taxon>Flavobacteriia</taxon>
        <taxon>Flavobacteriales</taxon>
        <taxon>Flavobacteriaceae</taxon>
        <taxon>Haloflavibacter</taxon>
    </lineage>
</organism>